<name>A0A5A8C4U8_CAFRO</name>
<dbReference type="AlphaFoldDB" id="A0A5A8C4U8"/>
<reference evidence="7 8" key="1">
    <citation type="submission" date="2019-07" db="EMBL/GenBank/DDBJ databases">
        <title>Genomes of Cafeteria roenbergensis.</title>
        <authorList>
            <person name="Fischer M.G."/>
            <person name="Hackl T."/>
            <person name="Roman M."/>
        </authorList>
    </citation>
    <scope>NUCLEOTIDE SEQUENCE [LARGE SCALE GENOMIC DNA]</scope>
    <source>
        <strain evidence="3 8">BVI</strain>
        <strain evidence="4 10">Cflag</strain>
        <strain evidence="6 7">E4-10P</strain>
        <strain evidence="5 9">RCC970-E3</strain>
    </source>
</reference>
<dbReference type="Proteomes" id="UP000324907">
    <property type="component" value="Unassembled WGS sequence"/>
</dbReference>
<dbReference type="EMBL" id="VLTO01000010">
    <property type="protein sequence ID" value="KAA0176009.1"/>
    <property type="molecule type" value="Genomic_DNA"/>
</dbReference>
<keyword evidence="2" id="KW-0472">Membrane</keyword>
<dbReference type="Proteomes" id="UP000323011">
    <property type="component" value="Unassembled WGS sequence"/>
</dbReference>
<proteinExistence type="predicted"/>
<feature type="transmembrane region" description="Helical" evidence="2">
    <location>
        <begin position="20"/>
        <end position="43"/>
    </location>
</feature>
<evidence type="ECO:0000256" key="1">
    <source>
        <dbReference type="SAM" id="MobiDB-lite"/>
    </source>
</evidence>
<feature type="compositionally biased region" description="Basic and acidic residues" evidence="1">
    <location>
        <begin position="79"/>
        <end position="88"/>
    </location>
</feature>
<evidence type="ECO:0000313" key="5">
    <source>
        <dbReference type="EMBL" id="KAA0172418.1"/>
    </source>
</evidence>
<dbReference type="EMBL" id="VLTM01000005">
    <property type="protein sequence ID" value="KAA0167505.1"/>
    <property type="molecule type" value="Genomic_DNA"/>
</dbReference>
<protein>
    <submittedName>
        <fullName evidence="3">Uncharacterized protein</fullName>
    </submittedName>
</protein>
<comment type="caution">
    <text evidence="3">The sequence shown here is derived from an EMBL/GenBank/DDBJ whole genome shotgun (WGS) entry which is preliminary data.</text>
</comment>
<gene>
    <name evidence="6" type="ORF">FNF27_02401</name>
    <name evidence="5" type="ORF">FNF28_00101</name>
    <name evidence="3" type="ORF">FNF29_07304</name>
    <name evidence="4" type="ORF">FNF31_00944</name>
</gene>
<feature type="region of interest" description="Disordered" evidence="1">
    <location>
        <begin position="62"/>
        <end position="88"/>
    </location>
</feature>
<evidence type="ECO:0000313" key="3">
    <source>
        <dbReference type="EMBL" id="KAA0147559.1"/>
    </source>
</evidence>
<dbReference type="EMBL" id="VLTN01000065">
    <property type="protein sequence ID" value="KAA0147559.1"/>
    <property type="molecule type" value="Genomic_DNA"/>
</dbReference>
<keyword evidence="2" id="KW-1133">Transmembrane helix</keyword>
<evidence type="ECO:0000313" key="9">
    <source>
        <dbReference type="Proteomes" id="UP000324907"/>
    </source>
</evidence>
<dbReference type="EMBL" id="VLTL01000001">
    <property type="protein sequence ID" value="KAA0172418.1"/>
    <property type="molecule type" value="Genomic_DNA"/>
</dbReference>
<evidence type="ECO:0000313" key="6">
    <source>
        <dbReference type="EMBL" id="KAA0176009.1"/>
    </source>
</evidence>
<sequence>MVLLPLGTFFGARWALDDDLVAAVIAAAVAQCIALGYAVFAYFDVPSEAPGRQAAVADASSAGPGEALVQPDTQSLRDGGARDKLKSI</sequence>
<keyword evidence="2" id="KW-0812">Transmembrane</keyword>
<evidence type="ECO:0000313" key="10">
    <source>
        <dbReference type="Proteomes" id="UP000325113"/>
    </source>
</evidence>
<evidence type="ECO:0000313" key="4">
    <source>
        <dbReference type="EMBL" id="KAA0167505.1"/>
    </source>
</evidence>
<evidence type="ECO:0000313" key="7">
    <source>
        <dbReference type="Proteomes" id="UP000322899"/>
    </source>
</evidence>
<evidence type="ECO:0000313" key="8">
    <source>
        <dbReference type="Proteomes" id="UP000323011"/>
    </source>
</evidence>
<keyword evidence="8" id="KW-1185">Reference proteome</keyword>
<dbReference type="Proteomes" id="UP000325113">
    <property type="component" value="Unassembled WGS sequence"/>
</dbReference>
<evidence type="ECO:0000256" key="2">
    <source>
        <dbReference type="SAM" id="Phobius"/>
    </source>
</evidence>
<accession>A0A5A8C4U8</accession>
<dbReference type="Proteomes" id="UP000322899">
    <property type="component" value="Unassembled WGS sequence"/>
</dbReference>
<organism evidence="3 8">
    <name type="scientific">Cafeteria roenbergensis</name>
    <name type="common">Marine flagellate</name>
    <dbReference type="NCBI Taxonomy" id="33653"/>
    <lineage>
        <taxon>Eukaryota</taxon>
        <taxon>Sar</taxon>
        <taxon>Stramenopiles</taxon>
        <taxon>Bigyra</taxon>
        <taxon>Opalozoa</taxon>
        <taxon>Bicosoecida</taxon>
        <taxon>Cafeteriaceae</taxon>
        <taxon>Cafeteria</taxon>
    </lineage>
</organism>